<dbReference type="GO" id="GO:0004497">
    <property type="term" value="F:monooxygenase activity"/>
    <property type="evidence" value="ECO:0007669"/>
    <property type="project" value="UniProtKB-KW"/>
</dbReference>
<gene>
    <name evidence="4" type="ORF">LTR91_022789</name>
</gene>
<sequence length="157" mass="17747">MYPARNNELLNFVCIHPDPQETADGDNTWNREGRVEDLLKCYEGFDPRALKLLALADPESLKGQGAAQAIEDAASLGCVLPLGTTRADVPSRMQLYEKCRKERAERVQDVTRQAGPANKMELQKIKEFDEYNYGYDEVGHSTKMLQESLREQNGNIK</sequence>
<proteinExistence type="inferred from homology"/>
<dbReference type="InterPro" id="IPR050493">
    <property type="entry name" value="FAD-dep_Monooxygenase_BioMet"/>
</dbReference>
<evidence type="ECO:0000256" key="1">
    <source>
        <dbReference type="ARBA" id="ARBA00007992"/>
    </source>
</evidence>
<dbReference type="Proteomes" id="UP001175353">
    <property type="component" value="Unassembled WGS sequence"/>
</dbReference>
<keyword evidence="3" id="KW-0503">Monooxygenase</keyword>
<evidence type="ECO:0000313" key="5">
    <source>
        <dbReference type="Proteomes" id="UP001175353"/>
    </source>
</evidence>
<dbReference type="Gene3D" id="3.30.9.30">
    <property type="match status" value="1"/>
</dbReference>
<dbReference type="PANTHER" id="PTHR13789:SF314">
    <property type="entry name" value="FAD-BINDING DOMAIN-CONTAINING PROTEIN"/>
    <property type="match status" value="1"/>
</dbReference>
<dbReference type="PANTHER" id="PTHR13789">
    <property type="entry name" value="MONOOXYGENASE"/>
    <property type="match status" value="1"/>
</dbReference>
<comment type="similarity">
    <text evidence="1">Belongs to the paxM FAD-dependent monooxygenase family.</text>
</comment>
<dbReference type="SUPFAM" id="SSF51905">
    <property type="entry name" value="FAD/NAD(P)-binding domain"/>
    <property type="match status" value="1"/>
</dbReference>
<dbReference type="Gene3D" id="3.50.50.60">
    <property type="entry name" value="FAD/NAD(P)-binding domain"/>
    <property type="match status" value="1"/>
</dbReference>
<comment type="caution">
    <text evidence="4">The sequence shown here is derived from an EMBL/GenBank/DDBJ whole genome shotgun (WGS) entry which is preliminary data.</text>
</comment>
<evidence type="ECO:0000256" key="3">
    <source>
        <dbReference type="ARBA" id="ARBA00023033"/>
    </source>
</evidence>
<accession>A0AAN6K438</accession>
<name>A0AAN6K438_9PEZI</name>
<dbReference type="AlphaFoldDB" id="A0AAN6K438"/>
<evidence type="ECO:0000256" key="2">
    <source>
        <dbReference type="ARBA" id="ARBA00023002"/>
    </source>
</evidence>
<reference evidence="4" key="1">
    <citation type="submission" date="2023-06" db="EMBL/GenBank/DDBJ databases">
        <title>Black Yeasts Isolated from many extreme environments.</title>
        <authorList>
            <person name="Coleine C."/>
            <person name="Stajich J.E."/>
            <person name="Selbmann L."/>
        </authorList>
    </citation>
    <scope>NUCLEOTIDE SEQUENCE</scope>
    <source>
        <strain evidence="4">CCFEE 5200</strain>
    </source>
</reference>
<dbReference type="InterPro" id="IPR036188">
    <property type="entry name" value="FAD/NAD-bd_sf"/>
</dbReference>
<dbReference type="EMBL" id="JAUJLE010000464">
    <property type="protein sequence ID" value="KAK0955582.1"/>
    <property type="molecule type" value="Genomic_DNA"/>
</dbReference>
<keyword evidence="2" id="KW-0560">Oxidoreductase</keyword>
<evidence type="ECO:0000313" key="4">
    <source>
        <dbReference type="EMBL" id="KAK0955582.1"/>
    </source>
</evidence>
<protein>
    <submittedName>
        <fullName evidence="4">Uncharacterized protein</fullName>
    </submittedName>
</protein>
<keyword evidence="5" id="KW-1185">Reference proteome</keyword>
<organism evidence="4 5">
    <name type="scientific">Friedmanniomyces endolithicus</name>
    <dbReference type="NCBI Taxonomy" id="329885"/>
    <lineage>
        <taxon>Eukaryota</taxon>
        <taxon>Fungi</taxon>
        <taxon>Dikarya</taxon>
        <taxon>Ascomycota</taxon>
        <taxon>Pezizomycotina</taxon>
        <taxon>Dothideomycetes</taxon>
        <taxon>Dothideomycetidae</taxon>
        <taxon>Mycosphaerellales</taxon>
        <taxon>Teratosphaeriaceae</taxon>
        <taxon>Friedmanniomyces</taxon>
    </lineage>
</organism>
<dbReference type="SUPFAM" id="SSF54373">
    <property type="entry name" value="FAD-linked reductases, C-terminal domain"/>
    <property type="match status" value="1"/>
</dbReference>